<evidence type="ECO:0000256" key="3">
    <source>
        <dbReference type="ARBA" id="ARBA00022679"/>
    </source>
</evidence>
<dbReference type="EMBL" id="KK116754">
    <property type="protein sequence ID" value="KFM68678.1"/>
    <property type="molecule type" value="Genomic_DNA"/>
</dbReference>
<evidence type="ECO:0000256" key="8">
    <source>
        <dbReference type="ARBA" id="ARBA00023136"/>
    </source>
</evidence>
<dbReference type="CDD" id="cd00761">
    <property type="entry name" value="Glyco_tranf_GTA_type"/>
    <property type="match status" value="1"/>
</dbReference>
<evidence type="ECO:0000313" key="12">
    <source>
        <dbReference type="Proteomes" id="UP000054359"/>
    </source>
</evidence>
<dbReference type="InterPro" id="IPR008428">
    <property type="entry name" value="Chond_GalNAc"/>
</dbReference>
<dbReference type="Gene3D" id="3.90.550.10">
    <property type="entry name" value="Spore Coat Polysaccharide Biosynthesis Protein SpsA, Chain A"/>
    <property type="match status" value="1"/>
</dbReference>
<dbReference type="STRING" id="407821.A0A087TU89"/>
<organism evidence="11 12">
    <name type="scientific">Stegodyphus mimosarum</name>
    <name type="common">African social velvet spider</name>
    <dbReference type="NCBI Taxonomy" id="407821"/>
    <lineage>
        <taxon>Eukaryota</taxon>
        <taxon>Metazoa</taxon>
        <taxon>Ecdysozoa</taxon>
        <taxon>Arthropoda</taxon>
        <taxon>Chelicerata</taxon>
        <taxon>Arachnida</taxon>
        <taxon>Araneae</taxon>
        <taxon>Araneomorphae</taxon>
        <taxon>Entelegynae</taxon>
        <taxon>Eresoidea</taxon>
        <taxon>Eresidae</taxon>
        <taxon>Stegodyphus</taxon>
    </lineage>
</organism>
<keyword evidence="8 10" id="KW-0472">Membrane</keyword>
<accession>A0A087TU89</accession>
<dbReference type="SUPFAM" id="SSF53448">
    <property type="entry name" value="Nucleotide-diphospho-sugar transferases"/>
    <property type="match status" value="2"/>
</dbReference>
<dbReference type="PANTHER" id="PTHR12369">
    <property type="entry name" value="CHONDROITIN SYNTHASE"/>
    <property type="match status" value="1"/>
</dbReference>
<gene>
    <name evidence="11" type="ORF">X975_07060</name>
</gene>
<dbReference type="AlphaFoldDB" id="A0A087TU89"/>
<dbReference type="Gene3D" id="3.90.550.50">
    <property type="match status" value="1"/>
</dbReference>
<comment type="subcellular location">
    <subcellularLocation>
        <location evidence="1 10">Golgi apparatus</location>
        <location evidence="1 10">Golgi stack membrane</location>
        <topology evidence="1 10">Single-pass type II membrane protein</topology>
    </subcellularLocation>
</comment>
<sequence>MSTLSHMCRFIVGVIVGFVITTQLRYMFLNPPSCLKNINNEKLHVKSSEYSIENVINISNLSEDKKLLFIGVMTAQKYLETRALAIHNTWGQTVPGKLIFFSSSSSRSNSSILLVPLPKVDDSYPPQKKSFLMLKFMYDHFIDDFEWFMRADDDVYIRTDYLEKFLRSVNSSKPQFIGQAGLGNKEEFGQLSLQADENFCMGGPGMIMSRNTLRLVIPHIRYCLKNLYSTHEDVEVGRCIRKFVGIPCTWSYEMQSIFYHSFSGEEVFTGRLKTKEIHRAITLHPIKQPSYLYRMHSYFYGLQTQSLRYNSLNLYREILDMESLLSDTKLFVTADQFLHFNTSILGMKPSLNKYNPSSSDETLIWDFVSKHIYSSSTINPKRRLESYQQLAVNDVVMEVMEIINKYSKQRGRVIDFKEILYGYIRENPLFGVDYILDMLLTYRKYRGKKMTVPVRRHAYLQKAFSQLEFKELTVNNSPPHVNSLKVYVNVVVPLYGRLENFKRFLNNIETVCLQEDEKMRLAVILFDSDQEDATESKLVIEDLVRRYPSYDIQLLEATGPFSRAIALEMGAKAFSLDSLLFFVDVDIVLDYGVLERIRLNTIKSKQVYFPIVFSEYDPEYLENDSEMPLLSEERGYWRQFGYGIVSIYHSDLRAVGGFDTSIQGWGKEDVDLYSKVVRSNLTTLRAADPGIVHIFHPVSCSPELEDLQYEMCWGSKLSSLASQKTLAKIILSNKQKYLSNR</sequence>
<evidence type="ECO:0000256" key="5">
    <source>
        <dbReference type="ARBA" id="ARBA00022968"/>
    </source>
</evidence>
<keyword evidence="5 10" id="KW-0735">Signal-anchor</keyword>
<keyword evidence="7 10" id="KW-0333">Golgi apparatus</keyword>
<dbReference type="GO" id="GO:0047238">
    <property type="term" value="F:glucuronosyl-N-acetylgalactosaminyl-proteoglycan 4-beta-N-acetylgalactosaminyltransferase activity"/>
    <property type="evidence" value="ECO:0007669"/>
    <property type="project" value="TreeGrafter"/>
</dbReference>
<name>A0A087TU89_STEMI</name>
<evidence type="ECO:0000256" key="10">
    <source>
        <dbReference type="RuleBase" id="RU364016"/>
    </source>
</evidence>
<evidence type="ECO:0000313" key="11">
    <source>
        <dbReference type="EMBL" id="KFM68678.1"/>
    </source>
</evidence>
<dbReference type="InterPro" id="IPR029044">
    <property type="entry name" value="Nucleotide-diphossugar_trans"/>
</dbReference>
<keyword evidence="12" id="KW-1185">Reference proteome</keyword>
<evidence type="ECO:0000256" key="7">
    <source>
        <dbReference type="ARBA" id="ARBA00023034"/>
    </source>
</evidence>
<feature type="non-terminal residue" evidence="11">
    <location>
        <position position="741"/>
    </location>
</feature>
<dbReference type="EC" id="2.4.1.-" evidence="10"/>
<comment type="similarity">
    <text evidence="2 10">Belongs to the chondroitin N-acetylgalactosaminyltransferase family.</text>
</comment>
<dbReference type="OrthoDB" id="431432at2759"/>
<dbReference type="Proteomes" id="UP000054359">
    <property type="component" value="Unassembled WGS sequence"/>
</dbReference>
<keyword evidence="3 10" id="KW-0808">Transferase</keyword>
<feature type="transmembrane region" description="Helical" evidence="10">
    <location>
        <begin position="7"/>
        <end position="28"/>
    </location>
</feature>
<proteinExistence type="inferred from homology"/>
<evidence type="ECO:0000256" key="2">
    <source>
        <dbReference type="ARBA" id="ARBA00009239"/>
    </source>
</evidence>
<dbReference type="PANTHER" id="PTHR12369:SF11">
    <property type="entry name" value="HEXOSYLTRANSFERASE"/>
    <property type="match status" value="1"/>
</dbReference>
<dbReference type="Pfam" id="PF05679">
    <property type="entry name" value="CHGN"/>
    <property type="match status" value="1"/>
</dbReference>
<keyword evidence="6 10" id="KW-1133">Transmembrane helix</keyword>
<dbReference type="FunFam" id="3.90.550.50:FF:000004">
    <property type="entry name" value="Hexosyltransferase"/>
    <property type="match status" value="1"/>
</dbReference>
<keyword evidence="9" id="KW-0325">Glycoprotein</keyword>
<evidence type="ECO:0000256" key="6">
    <source>
        <dbReference type="ARBA" id="ARBA00022989"/>
    </source>
</evidence>
<protein>
    <recommendedName>
        <fullName evidence="10">Hexosyltransferase</fullName>
        <ecNumber evidence="10">2.4.1.-</ecNumber>
    </recommendedName>
</protein>
<evidence type="ECO:0000256" key="1">
    <source>
        <dbReference type="ARBA" id="ARBA00004447"/>
    </source>
</evidence>
<evidence type="ECO:0000256" key="4">
    <source>
        <dbReference type="ARBA" id="ARBA00022692"/>
    </source>
</evidence>
<evidence type="ECO:0000256" key="9">
    <source>
        <dbReference type="ARBA" id="ARBA00023180"/>
    </source>
</evidence>
<dbReference type="OMA" id="CADRVNC"/>
<keyword evidence="4 10" id="KW-0812">Transmembrane</keyword>
<dbReference type="GO" id="GO:0032580">
    <property type="term" value="C:Golgi cisterna membrane"/>
    <property type="evidence" value="ECO:0007669"/>
    <property type="project" value="UniProtKB-SubCell"/>
</dbReference>
<reference evidence="11 12" key="1">
    <citation type="submission" date="2013-11" db="EMBL/GenBank/DDBJ databases">
        <title>Genome sequencing of Stegodyphus mimosarum.</title>
        <authorList>
            <person name="Bechsgaard J."/>
        </authorList>
    </citation>
    <scope>NUCLEOTIDE SEQUENCE [LARGE SCALE GENOMIC DNA]</scope>
</reference>
<dbReference type="InterPro" id="IPR051227">
    <property type="entry name" value="CS_glycosyltransferase"/>
</dbReference>